<evidence type="ECO:0000256" key="3">
    <source>
        <dbReference type="ARBA" id="ARBA00022692"/>
    </source>
</evidence>
<dbReference type="EMBL" id="CAJHNH020000569">
    <property type="protein sequence ID" value="CAG5118554.1"/>
    <property type="molecule type" value="Genomic_DNA"/>
</dbReference>
<reference evidence="7" key="1">
    <citation type="submission" date="2021-04" db="EMBL/GenBank/DDBJ databases">
        <authorList>
            <consortium name="Molecular Ecology Group"/>
        </authorList>
    </citation>
    <scope>NUCLEOTIDE SEQUENCE</scope>
</reference>
<evidence type="ECO:0000256" key="6">
    <source>
        <dbReference type="RuleBase" id="RU361218"/>
    </source>
</evidence>
<dbReference type="Proteomes" id="UP000678393">
    <property type="component" value="Unassembled WGS sequence"/>
</dbReference>
<accession>A0A8S3YNA1</accession>
<dbReference type="Gene3D" id="1.10.1450.10">
    <property type="entry name" value="Tetraspanin"/>
    <property type="match status" value="1"/>
</dbReference>
<comment type="caution">
    <text evidence="7">The sequence shown here is derived from an EMBL/GenBank/DDBJ whole genome shotgun (WGS) entry which is preliminary data.</text>
</comment>
<keyword evidence="8" id="KW-1185">Reference proteome</keyword>
<dbReference type="PANTHER" id="PTHR19282:SF534">
    <property type="entry name" value="TETRASPANIN FAMILY-RELATED"/>
    <property type="match status" value="1"/>
</dbReference>
<dbReference type="SUPFAM" id="SSF48652">
    <property type="entry name" value="Tetraspanin"/>
    <property type="match status" value="1"/>
</dbReference>
<feature type="transmembrane region" description="Helical" evidence="6">
    <location>
        <begin position="60"/>
        <end position="83"/>
    </location>
</feature>
<dbReference type="InterPro" id="IPR008952">
    <property type="entry name" value="Tetraspanin_EC2_sf"/>
</dbReference>
<keyword evidence="5 6" id="KW-0472">Membrane</keyword>
<dbReference type="PIRSF" id="PIRSF002419">
    <property type="entry name" value="Tetraspanin"/>
    <property type="match status" value="1"/>
</dbReference>
<evidence type="ECO:0000256" key="4">
    <source>
        <dbReference type="ARBA" id="ARBA00022989"/>
    </source>
</evidence>
<feature type="transmembrane region" description="Helical" evidence="6">
    <location>
        <begin position="14"/>
        <end position="39"/>
    </location>
</feature>
<dbReference type="InterPro" id="IPR000301">
    <property type="entry name" value="Tetraspanin_animals"/>
</dbReference>
<dbReference type="AlphaFoldDB" id="A0A8S3YNA1"/>
<evidence type="ECO:0000256" key="2">
    <source>
        <dbReference type="ARBA" id="ARBA00006840"/>
    </source>
</evidence>
<evidence type="ECO:0000313" key="8">
    <source>
        <dbReference type="Proteomes" id="UP000678393"/>
    </source>
</evidence>
<feature type="transmembrane region" description="Helical" evidence="6">
    <location>
        <begin position="89"/>
        <end position="113"/>
    </location>
</feature>
<evidence type="ECO:0000256" key="5">
    <source>
        <dbReference type="ARBA" id="ARBA00023136"/>
    </source>
</evidence>
<sequence>MSSSLNACVQAMKWVLVVFNVLILCAGGIAIGLGAWGLASEYGAEKMRDLTGTEFYRGGAIAIIVGGSIMVVIAFLGILGAVLENRVLLGIYFTIVLLLLILFVVAVVVAFVYRDELEEDITSRMTDTVLYQYGVNLNSSKENRDITNLWDDLQKNLHCCGVKGRLPNSSGSWFLWQKSKWFEEQKQIGNVILKYVPESCCNTNYPDTLACTSVNTEPPFNKPVQLDNTKVTQESDQLYYKGCYDQFTAHIREHILAIGGIALAIVICMFLSLLFAICVCANIRSKKMIV</sequence>
<keyword evidence="4 6" id="KW-1133">Transmembrane helix</keyword>
<comment type="subcellular location">
    <subcellularLocation>
        <location evidence="1 6">Membrane</location>
        <topology evidence="1 6">Multi-pass membrane protein</topology>
    </subcellularLocation>
</comment>
<comment type="similarity">
    <text evidence="2 6">Belongs to the tetraspanin (TM4SF) family.</text>
</comment>
<evidence type="ECO:0000313" key="7">
    <source>
        <dbReference type="EMBL" id="CAG5118554.1"/>
    </source>
</evidence>
<organism evidence="7 8">
    <name type="scientific">Candidula unifasciata</name>
    <dbReference type="NCBI Taxonomy" id="100452"/>
    <lineage>
        <taxon>Eukaryota</taxon>
        <taxon>Metazoa</taxon>
        <taxon>Spiralia</taxon>
        <taxon>Lophotrochozoa</taxon>
        <taxon>Mollusca</taxon>
        <taxon>Gastropoda</taxon>
        <taxon>Heterobranchia</taxon>
        <taxon>Euthyneura</taxon>
        <taxon>Panpulmonata</taxon>
        <taxon>Eupulmonata</taxon>
        <taxon>Stylommatophora</taxon>
        <taxon>Helicina</taxon>
        <taxon>Helicoidea</taxon>
        <taxon>Geomitridae</taxon>
        <taxon>Candidula</taxon>
    </lineage>
</organism>
<evidence type="ECO:0000256" key="1">
    <source>
        <dbReference type="ARBA" id="ARBA00004141"/>
    </source>
</evidence>
<dbReference type="InterPro" id="IPR018499">
    <property type="entry name" value="Tetraspanin/Peripherin"/>
</dbReference>
<proteinExistence type="inferred from homology"/>
<protein>
    <recommendedName>
        <fullName evidence="6">Tetraspanin</fullName>
    </recommendedName>
</protein>
<keyword evidence="3 6" id="KW-0812">Transmembrane</keyword>
<name>A0A8S3YNA1_9EUPU</name>
<dbReference type="Pfam" id="PF00335">
    <property type="entry name" value="Tetraspanin"/>
    <property type="match status" value="1"/>
</dbReference>
<dbReference type="OrthoDB" id="438211at2759"/>
<gene>
    <name evidence="7" type="ORF">CUNI_LOCUS4112</name>
</gene>
<dbReference type="PRINTS" id="PR00259">
    <property type="entry name" value="TMFOUR"/>
</dbReference>
<dbReference type="GO" id="GO:0005886">
    <property type="term" value="C:plasma membrane"/>
    <property type="evidence" value="ECO:0007669"/>
    <property type="project" value="TreeGrafter"/>
</dbReference>
<feature type="transmembrane region" description="Helical" evidence="6">
    <location>
        <begin position="255"/>
        <end position="277"/>
    </location>
</feature>
<dbReference type="PANTHER" id="PTHR19282">
    <property type="entry name" value="TETRASPANIN"/>
    <property type="match status" value="1"/>
</dbReference>